<dbReference type="PANTHER" id="PTHR23257:SF969">
    <property type="entry name" value="INTEGRIN-LINKED PROTEIN KINASE"/>
    <property type="match status" value="1"/>
</dbReference>
<gene>
    <name evidence="3" type="ORF">KC19_7G046100</name>
</gene>
<dbReference type="InterPro" id="IPR008271">
    <property type="entry name" value="Ser/Thr_kinase_AS"/>
</dbReference>
<dbReference type="Gene3D" id="1.10.510.10">
    <property type="entry name" value="Transferase(Phosphotransferase) domain 1"/>
    <property type="match status" value="1"/>
</dbReference>
<protein>
    <recommendedName>
        <fullName evidence="2">Protein kinase domain-containing protein</fullName>
    </recommendedName>
</protein>
<dbReference type="GO" id="GO:0005524">
    <property type="term" value="F:ATP binding"/>
    <property type="evidence" value="ECO:0007669"/>
    <property type="project" value="InterPro"/>
</dbReference>
<dbReference type="PROSITE" id="PS00108">
    <property type="entry name" value="PROTEIN_KINASE_ST"/>
    <property type="match status" value="1"/>
</dbReference>
<keyword evidence="1" id="KW-0812">Transmembrane</keyword>
<dbReference type="GO" id="GO:0004672">
    <property type="term" value="F:protein kinase activity"/>
    <property type="evidence" value="ECO:0007669"/>
    <property type="project" value="InterPro"/>
</dbReference>
<keyword evidence="1" id="KW-0472">Membrane</keyword>
<dbReference type="Proteomes" id="UP000822688">
    <property type="component" value="Chromosome 7"/>
</dbReference>
<dbReference type="InterPro" id="IPR001245">
    <property type="entry name" value="Ser-Thr/Tyr_kinase_cat_dom"/>
</dbReference>
<dbReference type="InterPro" id="IPR000719">
    <property type="entry name" value="Prot_kinase_dom"/>
</dbReference>
<sequence length="482" mass="55421">MATKFFPSRQNWTFKFWTPKQHWTTIIDSSTSESKDVIEDFKHVPRFGKHKVQLLKQINEGAQGIIHTAQVSVHNNHLNEDEQIPIECVVKAFKGSRSYGQWPEEVFELSKLSQYICKFLGYCKDGDTFYLIMQRYDCSLRGAIDKVMMKRKGVAVFRVAFAIFYFLLVFYAPKILWHFDYISASALARVVSGWYFLPVYVILLLGGVAIIRLVFLSLIVYYYARPLADSTVLIMMIQIALGMQILHEKGIVHRDLKADNILVQYKHGQLIAAFIGDFDVGSKLVGTQFWRAPEILEALDKGEKMHHIQFNSTADVYSYAMTCYEILTGAIPLEGLRSSDYDAVISGKRPKLPTDLNPKLKSLIQRCWHQESAMRPTFCDIVTELEELVKELVTGSLDMSKMFNDMFDHAKIALDVERASAESSLVELKELLQVLVLKYDQADFLLLGLEVVAAMEEFQCRFGLRCFKEQHDLAYSEWFARR</sequence>
<evidence type="ECO:0000313" key="4">
    <source>
        <dbReference type="Proteomes" id="UP000822688"/>
    </source>
</evidence>
<evidence type="ECO:0000313" key="3">
    <source>
        <dbReference type="EMBL" id="KAG0566211.1"/>
    </source>
</evidence>
<feature type="transmembrane region" description="Helical" evidence="1">
    <location>
        <begin position="155"/>
        <end position="173"/>
    </location>
</feature>
<keyword evidence="1" id="KW-1133">Transmembrane helix</keyword>
<keyword evidence="4" id="KW-1185">Reference proteome</keyword>
<feature type="transmembrane region" description="Helical" evidence="1">
    <location>
        <begin position="193"/>
        <end position="215"/>
    </location>
</feature>
<evidence type="ECO:0000256" key="1">
    <source>
        <dbReference type="SAM" id="Phobius"/>
    </source>
</evidence>
<dbReference type="GO" id="GO:0007165">
    <property type="term" value="P:signal transduction"/>
    <property type="evidence" value="ECO:0007669"/>
    <property type="project" value="TreeGrafter"/>
</dbReference>
<accession>A0A8T0H282</accession>
<comment type="caution">
    <text evidence="3">The sequence shown here is derived from an EMBL/GenBank/DDBJ whole genome shotgun (WGS) entry which is preliminary data.</text>
</comment>
<dbReference type="EMBL" id="CM026428">
    <property type="protein sequence ID" value="KAG0566211.1"/>
    <property type="molecule type" value="Genomic_DNA"/>
</dbReference>
<dbReference type="SMART" id="SM00220">
    <property type="entry name" value="S_TKc"/>
    <property type="match status" value="1"/>
</dbReference>
<dbReference type="InterPro" id="IPR050167">
    <property type="entry name" value="Ser_Thr_protein_kinase"/>
</dbReference>
<dbReference type="PANTHER" id="PTHR23257">
    <property type="entry name" value="SERINE-THREONINE PROTEIN KINASE"/>
    <property type="match status" value="1"/>
</dbReference>
<reference evidence="3" key="1">
    <citation type="submission" date="2020-06" db="EMBL/GenBank/DDBJ databases">
        <title>WGS assembly of Ceratodon purpureus strain R40.</title>
        <authorList>
            <person name="Carey S.B."/>
            <person name="Jenkins J."/>
            <person name="Shu S."/>
            <person name="Lovell J.T."/>
            <person name="Sreedasyam A."/>
            <person name="Maumus F."/>
            <person name="Tiley G.P."/>
            <person name="Fernandez-Pozo N."/>
            <person name="Barry K."/>
            <person name="Chen C."/>
            <person name="Wang M."/>
            <person name="Lipzen A."/>
            <person name="Daum C."/>
            <person name="Saski C.A."/>
            <person name="Payton A.C."/>
            <person name="Mcbreen J.C."/>
            <person name="Conrad R.E."/>
            <person name="Kollar L.M."/>
            <person name="Olsson S."/>
            <person name="Huttunen S."/>
            <person name="Landis J.B."/>
            <person name="Wickett N.J."/>
            <person name="Johnson M.G."/>
            <person name="Rensing S.A."/>
            <person name="Grimwood J."/>
            <person name="Schmutz J."/>
            <person name="Mcdaniel S.F."/>
        </authorList>
    </citation>
    <scope>NUCLEOTIDE SEQUENCE</scope>
    <source>
        <strain evidence="3">R40</strain>
    </source>
</reference>
<proteinExistence type="predicted"/>
<name>A0A8T0H282_CERPU</name>
<dbReference type="Pfam" id="PF07714">
    <property type="entry name" value="PK_Tyr_Ser-Thr"/>
    <property type="match status" value="1"/>
</dbReference>
<feature type="domain" description="Protein kinase" evidence="2">
    <location>
        <begin position="52"/>
        <end position="389"/>
    </location>
</feature>
<dbReference type="GO" id="GO:0005737">
    <property type="term" value="C:cytoplasm"/>
    <property type="evidence" value="ECO:0007669"/>
    <property type="project" value="TreeGrafter"/>
</dbReference>
<dbReference type="InterPro" id="IPR011009">
    <property type="entry name" value="Kinase-like_dom_sf"/>
</dbReference>
<organism evidence="3 4">
    <name type="scientific">Ceratodon purpureus</name>
    <name type="common">Fire moss</name>
    <name type="synonym">Dicranum purpureum</name>
    <dbReference type="NCBI Taxonomy" id="3225"/>
    <lineage>
        <taxon>Eukaryota</taxon>
        <taxon>Viridiplantae</taxon>
        <taxon>Streptophyta</taxon>
        <taxon>Embryophyta</taxon>
        <taxon>Bryophyta</taxon>
        <taxon>Bryophytina</taxon>
        <taxon>Bryopsida</taxon>
        <taxon>Dicranidae</taxon>
        <taxon>Pseudoditrichales</taxon>
        <taxon>Ditrichaceae</taxon>
        <taxon>Ceratodon</taxon>
    </lineage>
</organism>
<dbReference type="PROSITE" id="PS50011">
    <property type="entry name" value="PROTEIN_KINASE_DOM"/>
    <property type="match status" value="1"/>
</dbReference>
<dbReference type="AlphaFoldDB" id="A0A8T0H282"/>
<evidence type="ECO:0000259" key="2">
    <source>
        <dbReference type="PROSITE" id="PS50011"/>
    </source>
</evidence>
<dbReference type="SUPFAM" id="SSF56112">
    <property type="entry name" value="Protein kinase-like (PK-like)"/>
    <property type="match status" value="1"/>
</dbReference>